<evidence type="ECO:0000256" key="6">
    <source>
        <dbReference type="ARBA" id="ARBA00023004"/>
    </source>
</evidence>
<comment type="cofactor">
    <cofactor evidence="1 8">
        <name>heme</name>
        <dbReference type="ChEBI" id="CHEBI:30413"/>
    </cofactor>
</comment>
<dbReference type="STRING" id="1661398.A0A482VFE9"/>
<evidence type="ECO:0000256" key="8">
    <source>
        <dbReference type="PIRSR" id="PIRSR602401-1"/>
    </source>
</evidence>
<dbReference type="PRINTS" id="PR00385">
    <property type="entry name" value="P450"/>
</dbReference>
<accession>A0A482VFE9</accession>
<evidence type="ECO:0000256" key="7">
    <source>
        <dbReference type="ARBA" id="ARBA00023033"/>
    </source>
</evidence>
<dbReference type="Gene3D" id="1.10.630.10">
    <property type="entry name" value="Cytochrome P450"/>
    <property type="match status" value="1"/>
</dbReference>
<evidence type="ECO:0000256" key="4">
    <source>
        <dbReference type="ARBA" id="ARBA00022723"/>
    </source>
</evidence>
<organism evidence="10 11">
    <name type="scientific">Asbolus verrucosus</name>
    <name type="common">Desert ironclad beetle</name>
    <dbReference type="NCBI Taxonomy" id="1661398"/>
    <lineage>
        <taxon>Eukaryota</taxon>
        <taxon>Metazoa</taxon>
        <taxon>Ecdysozoa</taxon>
        <taxon>Arthropoda</taxon>
        <taxon>Hexapoda</taxon>
        <taxon>Insecta</taxon>
        <taxon>Pterygota</taxon>
        <taxon>Neoptera</taxon>
        <taxon>Endopterygota</taxon>
        <taxon>Coleoptera</taxon>
        <taxon>Polyphaga</taxon>
        <taxon>Cucujiformia</taxon>
        <taxon>Tenebrionidae</taxon>
        <taxon>Pimeliinae</taxon>
        <taxon>Asbolus</taxon>
    </lineage>
</organism>
<comment type="caution">
    <text evidence="10">The sequence shown here is derived from an EMBL/GenBank/DDBJ whole genome shotgun (WGS) entry which is preliminary data.</text>
</comment>
<dbReference type="GO" id="GO:0004497">
    <property type="term" value="F:monooxygenase activity"/>
    <property type="evidence" value="ECO:0007669"/>
    <property type="project" value="UniProtKB-KW"/>
</dbReference>
<dbReference type="InterPro" id="IPR001128">
    <property type="entry name" value="Cyt_P450"/>
</dbReference>
<evidence type="ECO:0000313" key="11">
    <source>
        <dbReference type="Proteomes" id="UP000292052"/>
    </source>
</evidence>
<dbReference type="PANTHER" id="PTHR24279:SF120">
    <property type="entry name" value="CYTOCHROME P450"/>
    <property type="match status" value="1"/>
</dbReference>
<dbReference type="EMBL" id="QDEB01104810">
    <property type="protein sequence ID" value="RZC10208.1"/>
    <property type="molecule type" value="Genomic_DNA"/>
</dbReference>
<reference evidence="10 11" key="1">
    <citation type="submission" date="2017-03" db="EMBL/GenBank/DDBJ databases">
        <title>Genome of the blue death feigning beetle - Asbolus verrucosus.</title>
        <authorList>
            <person name="Rider S.D."/>
        </authorList>
    </citation>
    <scope>NUCLEOTIDE SEQUENCE [LARGE SCALE GENOMIC DNA]</scope>
    <source>
        <strain evidence="10">Butters</strain>
        <tissue evidence="10">Head and leg muscle</tissue>
    </source>
</reference>
<evidence type="ECO:0000313" key="10">
    <source>
        <dbReference type="EMBL" id="RZC10208.1"/>
    </source>
</evidence>
<name>A0A482VFE9_ASBVE</name>
<protein>
    <submittedName>
        <fullName evidence="10">p450 domain containing protein</fullName>
    </submittedName>
</protein>
<dbReference type="InterPro" id="IPR002401">
    <property type="entry name" value="Cyt_P450_E_grp-I"/>
</dbReference>
<keyword evidence="5 9" id="KW-0560">Oxidoreductase</keyword>
<keyword evidence="3 8" id="KW-0349">Heme</keyword>
<dbReference type="InterPro" id="IPR036396">
    <property type="entry name" value="Cyt_P450_sf"/>
</dbReference>
<dbReference type="InterPro" id="IPR017972">
    <property type="entry name" value="Cyt_P450_CS"/>
</dbReference>
<dbReference type="PANTHER" id="PTHR24279">
    <property type="entry name" value="CYTOCHROME P450"/>
    <property type="match status" value="1"/>
</dbReference>
<dbReference type="Proteomes" id="UP000292052">
    <property type="component" value="Unassembled WGS sequence"/>
</dbReference>
<dbReference type="PRINTS" id="PR00463">
    <property type="entry name" value="EP450I"/>
</dbReference>
<proteinExistence type="inferred from homology"/>
<feature type="binding site" description="axial binding residue" evidence="8">
    <location>
        <position position="323"/>
    </location>
    <ligand>
        <name>heme</name>
        <dbReference type="ChEBI" id="CHEBI:30413"/>
    </ligand>
    <ligandPart>
        <name>Fe</name>
        <dbReference type="ChEBI" id="CHEBI:18248"/>
    </ligandPart>
</feature>
<dbReference type="Pfam" id="PF00067">
    <property type="entry name" value="p450"/>
    <property type="match status" value="1"/>
</dbReference>
<keyword evidence="4 8" id="KW-0479">Metal-binding</keyword>
<sequence length="376" mass="43127">MKGYGQSEKELKHGEEWFKLRSMVNPILMQPRNVLQYVDRMNLVADELNDNIKYLSEQNSNGEMPENFNTELYKWSLESIGVVTMDKHLGCLKRNVETDSEPQKLIQNVLQLFPLMYKLDVMPSLWKVISTPDLRKFFKVSDFMTDTNLKYINQCMKKLESQKTDQEDKTNVLQKLIKGDRDLAVVMALDMMTAGIDTTGRILGAALYFLAKNPEAQQQLRKEALTLLKIKDAPVTTEILSKASYLKAVIKETLRVAPIGGGNLRTTTDVVTNHLILCKTDQHFARANKFLPERWLSSTVGELSYKNVNPFVYAPFGYGPRGCVGKRLANLELEVALLKVIRNFEFKWPHEDMVFEVKLFYGMARPLKLHVKPLND</sequence>
<evidence type="ECO:0000256" key="5">
    <source>
        <dbReference type="ARBA" id="ARBA00023002"/>
    </source>
</evidence>
<dbReference type="AlphaFoldDB" id="A0A482VFE9"/>
<dbReference type="GO" id="GO:0020037">
    <property type="term" value="F:heme binding"/>
    <property type="evidence" value="ECO:0007669"/>
    <property type="project" value="InterPro"/>
</dbReference>
<dbReference type="GO" id="GO:0016705">
    <property type="term" value="F:oxidoreductase activity, acting on paired donors, with incorporation or reduction of molecular oxygen"/>
    <property type="evidence" value="ECO:0007669"/>
    <property type="project" value="InterPro"/>
</dbReference>
<comment type="similarity">
    <text evidence="2 9">Belongs to the cytochrome P450 family.</text>
</comment>
<keyword evidence="7 9" id="KW-0503">Monooxygenase</keyword>
<dbReference type="InterPro" id="IPR050479">
    <property type="entry name" value="CYP11_CYP27_families"/>
</dbReference>
<evidence type="ECO:0000256" key="2">
    <source>
        <dbReference type="ARBA" id="ARBA00010617"/>
    </source>
</evidence>
<gene>
    <name evidence="10" type="ORF">BDFB_005202</name>
</gene>
<dbReference type="PROSITE" id="PS00086">
    <property type="entry name" value="CYTOCHROME_P450"/>
    <property type="match status" value="1"/>
</dbReference>
<dbReference type="GO" id="GO:0005506">
    <property type="term" value="F:iron ion binding"/>
    <property type="evidence" value="ECO:0007669"/>
    <property type="project" value="InterPro"/>
</dbReference>
<keyword evidence="11" id="KW-1185">Reference proteome</keyword>
<evidence type="ECO:0000256" key="3">
    <source>
        <dbReference type="ARBA" id="ARBA00022617"/>
    </source>
</evidence>
<dbReference type="OrthoDB" id="3945418at2759"/>
<dbReference type="SUPFAM" id="SSF48264">
    <property type="entry name" value="Cytochrome P450"/>
    <property type="match status" value="1"/>
</dbReference>
<evidence type="ECO:0000256" key="9">
    <source>
        <dbReference type="RuleBase" id="RU000461"/>
    </source>
</evidence>
<dbReference type="CDD" id="cd11054">
    <property type="entry name" value="CYP24A1-like"/>
    <property type="match status" value="1"/>
</dbReference>
<evidence type="ECO:0000256" key="1">
    <source>
        <dbReference type="ARBA" id="ARBA00001971"/>
    </source>
</evidence>
<keyword evidence="6 8" id="KW-0408">Iron</keyword>